<proteinExistence type="predicted"/>
<name>A0A2S6HIK0_9GAMM</name>
<gene>
    <name evidence="1" type="ORF">B0F87_102431</name>
</gene>
<organism evidence="1 2">
    <name type="scientific">Methylobacter tundripaludum</name>
    <dbReference type="NCBI Taxonomy" id="173365"/>
    <lineage>
        <taxon>Bacteria</taxon>
        <taxon>Pseudomonadati</taxon>
        <taxon>Pseudomonadota</taxon>
        <taxon>Gammaproteobacteria</taxon>
        <taxon>Methylococcales</taxon>
        <taxon>Methylococcaceae</taxon>
        <taxon>Methylobacter</taxon>
    </lineage>
</organism>
<evidence type="ECO:0000313" key="1">
    <source>
        <dbReference type="EMBL" id="PPK77319.1"/>
    </source>
</evidence>
<dbReference type="EMBL" id="PTIZ01000002">
    <property type="protein sequence ID" value="PPK77319.1"/>
    <property type="molecule type" value="Genomic_DNA"/>
</dbReference>
<dbReference type="RefSeq" id="WP_104428004.1">
    <property type="nucleotide sequence ID" value="NZ_PTIZ01000002.1"/>
</dbReference>
<sequence>MHPENITGVDIITISPDGYIRLTFEEFQQVSLVHLMSGLDEGDNLPLVQEGATFAEFTGYTDWVSVTSPAISIGWDWMNQFSQVGGVYYKRVSKSRSNLMLVDAKQRDLGPDKTAALIETVVDGIVWQIVVQNYISARYAS</sequence>
<dbReference type="Proteomes" id="UP000240010">
    <property type="component" value="Unassembled WGS sequence"/>
</dbReference>
<accession>A0A2S6HIK0</accession>
<reference evidence="1 2" key="1">
    <citation type="submission" date="2018-02" db="EMBL/GenBank/DDBJ databases">
        <title>Subsurface microbial communities from deep shales in Ohio and West Virginia, USA.</title>
        <authorList>
            <person name="Wrighton K."/>
        </authorList>
    </citation>
    <scope>NUCLEOTIDE SEQUENCE [LARGE SCALE GENOMIC DNA]</scope>
    <source>
        <strain evidence="1 2">OWC-DMM</strain>
    </source>
</reference>
<evidence type="ECO:0000313" key="2">
    <source>
        <dbReference type="Proteomes" id="UP000240010"/>
    </source>
</evidence>
<protein>
    <submittedName>
        <fullName evidence="1">Uncharacterized protein DUF4902</fullName>
    </submittedName>
</protein>
<comment type="caution">
    <text evidence="1">The sequence shown here is derived from an EMBL/GenBank/DDBJ whole genome shotgun (WGS) entry which is preliminary data.</text>
</comment>
<dbReference type="AlphaFoldDB" id="A0A2S6HIK0"/>
<dbReference type="Pfam" id="PF16245">
    <property type="entry name" value="DUF4902"/>
    <property type="match status" value="1"/>
</dbReference>
<dbReference type="Gene3D" id="3.10.450.610">
    <property type="match status" value="1"/>
</dbReference>
<dbReference type="InterPro" id="IPR032598">
    <property type="entry name" value="RsaM-like"/>
</dbReference>